<dbReference type="PANTHER" id="PTHR45754:SF3">
    <property type="entry name" value="METHYLENETETRAHYDROFOLATE REDUCTASE (NADPH)"/>
    <property type="match status" value="1"/>
</dbReference>
<evidence type="ECO:0000313" key="9">
    <source>
        <dbReference type="EMBL" id="SNT53567.1"/>
    </source>
</evidence>
<comment type="catalytic activity">
    <reaction evidence="7">
        <text>(6S)-5-methyl-5,6,7,8-tetrahydrofolate + NAD(+) = (6R)-5,10-methylene-5,6,7,8-tetrahydrofolate + NADH + H(+)</text>
        <dbReference type="Rhea" id="RHEA:19821"/>
        <dbReference type="ChEBI" id="CHEBI:15378"/>
        <dbReference type="ChEBI" id="CHEBI:15636"/>
        <dbReference type="ChEBI" id="CHEBI:18608"/>
        <dbReference type="ChEBI" id="CHEBI:57540"/>
        <dbReference type="ChEBI" id="CHEBI:57945"/>
        <dbReference type="EC" id="1.5.1.54"/>
    </reaction>
    <physiologicalReaction direction="right-to-left" evidence="7">
        <dbReference type="Rhea" id="RHEA:19823"/>
    </physiologicalReaction>
</comment>
<proteinExistence type="inferred from homology"/>
<dbReference type="Proteomes" id="UP000198318">
    <property type="component" value="Unassembled WGS sequence"/>
</dbReference>
<protein>
    <recommendedName>
        <fullName evidence="8">Methylenetetrahydrofolate reductase</fullName>
    </recommendedName>
</protein>
<dbReference type="UniPathway" id="UPA00193"/>
<evidence type="ECO:0000256" key="2">
    <source>
        <dbReference type="ARBA" id="ARBA00004777"/>
    </source>
</evidence>
<dbReference type="GO" id="GO:0071949">
    <property type="term" value="F:FAD binding"/>
    <property type="evidence" value="ECO:0007669"/>
    <property type="project" value="TreeGrafter"/>
</dbReference>
<dbReference type="AlphaFoldDB" id="A0A239NF20"/>
<dbReference type="EMBL" id="FZOR01000040">
    <property type="protein sequence ID" value="SNT53567.1"/>
    <property type="molecule type" value="Genomic_DNA"/>
</dbReference>
<keyword evidence="10" id="KW-1185">Reference proteome</keyword>
<organism evidence="9 10">
    <name type="scientific">Actinomadura meyerae</name>
    <dbReference type="NCBI Taxonomy" id="240840"/>
    <lineage>
        <taxon>Bacteria</taxon>
        <taxon>Bacillati</taxon>
        <taxon>Actinomycetota</taxon>
        <taxon>Actinomycetes</taxon>
        <taxon>Streptosporangiales</taxon>
        <taxon>Thermomonosporaceae</taxon>
        <taxon>Actinomadura</taxon>
    </lineage>
</organism>
<evidence type="ECO:0000256" key="5">
    <source>
        <dbReference type="ARBA" id="ARBA00022827"/>
    </source>
</evidence>
<evidence type="ECO:0000256" key="8">
    <source>
        <dbReference type="RuleBase" id="RU003862"/>
    </source>
</evidence>
<dbReference type="GO" id="GO:0009086">
    <property type="term" value="P:methionine biosynthetic process"/>
    <property type="evidence" value="ECO:0007669"/>
    <property type="project" value="TreeGrafter"/>
</dbReference>
<evidence type="ECO:0000256" key="4">
    <source>
        <dbReference type="ARBA" id="ARBA00022630"/>
    </source>
</evidence>
<dbReference type="Pfam" id="PF02219">
    <property type="entry name" value="MTHFR"/>
    <property type="match status" value="1"/>
</dbReference>
<keyword evidence="6 8" id="KW-0560">Oxidoreductase</keyword>
<dbReference type="InterPro" id="IPR029041">
    <property type="entry name" value="FAD-linked_oxidoreductase-like"/>
</dbReference>
<dbReference type="OrthoDB" id="9812555at2"/>
<dbReference type="Gene3D" id="3.20.20.220">
    <property type="match status" value="1"/>
</dbReference>
<evidence type="ECO:0000313" key="10">
    <source>
        <dbReference type="Proteomes" id="UP000198318"/>
    </source>
</evidence>
<comment type="similarity">
    <text evidence="3 8">Belongs to the methylenetetrahydrofolate reductase family.</text>
</comment>
<keyword evidence="4 8" id="KW-0285">Flavoprotein</keyword>
<gene>
    <name evidence="9" type="ORF">SAMN05443665_104046</name>
</gene>
<comment type="cofactor">
    <cofactor evidence="1 8">
        <name>FAD</name>
        <dbReference type="ChEBI" id="CHEBI:57692"/>
    </cofactor>
</comment>
<evidence type="ECO:0000256" key="1">
    <source>
        <dbReference type="ARBA" id="ARBA00001974"/>
    </source>
</evidence>
<dbReference type="GO" id="GO:0005829">
    <property type="term" value="C:cytosol"/>
    <property type="evidence" value="ECO:0007669"/>
    <property type="project" value="TreeGrafter"/>
</dbReference>
<dbReference type="InterPro" id="IPR003171">
    <property type="entry name" value="Mehydrof_redctse-like"/>
</dbReference>
<dbReference type="PANTHER" id="PTHR45754">
    <property type="entry name" value="METHYLENETETRAHYDROFOLATE REDUCTASE"/>
    <property type="match status" value="1"/>
</dbReference>
<dbReference type="GO" id="GO:0106312">
    <property type="term" value="F:methylenetetrahydrofolate reductase (NADH) activity"/>
    <property type="evidence" value="ECO:0007669"/>
    <property type="project" value="UniProtKB-EC"/>
</dbReference>
<dbReference type="RefSeq" id="WP_089329736.1">
    <property type="nucleotide sequence ID" value="NZ_FZOR01000040.1"/>
</dbReference>
<keyword evidence="5 8" id="KW-0274">FAD</keyword>
<reference evidence="9 10" key="1">
    <citation type="submission" date="2017-06" db="EMBL/GenBank/DDBJ databases">
        <authorList>
            <person name="Kim H.J."/>
            <person name="Triplett B.A."/>
        </authorList>
    </citation>
    <scope>NUCLEOTIDE SEQUENCE [LARGE SCALE GENOMIC DNA]</scope>
    <source>
        <strain evidence="9 10">DSM 44715</strain>
    </source>
</reference>
<accession>A0A239NF20</accession>
<name>A0A239NF20_9ACTN</name>
<evidence type="ECO:0000256" key="7">
    <source>
        <dbReference type="ARBA" id="ARBA00048628"/>
    </source>
</evidence>
<evidence type="ECO:0000256" key="3">
    <source>
        <dbReference type="ARBA" id="ARBA00006743"/>
    </source>
</evidence>
<dbReference type="GO" id="GO:0035999">
    <property type="term" value="P:tetrahydrofolate interconversion"/>
    <property type="evidence" value="ECO:0007669"/>
    <property type="project" value="UniProtKB-UniPathway"/>
</dbReference>
<comment type="pathway">
    <text evidence="2 8">One-carbon metabolism; tetrahydrofolate interconversion.</text>
</comment>
<dbReference type="SUPFAM" id="SSF51730">
    <property type="entry name" value="FAD-linked oxidoreductase"/>
    <property type="match status" value="1"/>
</dbReference>
<evidence type="ECO:0000256" key="6">
    <source>
        <dbReference type="ARBA" id="ARBA00023002"/>
    </source>
</evidence>
<sequence length="279" mass="29841">MTDPVEAARELIRGAAIEVIPIKGAERAVAAIPPATKVTITCSPKFGLDRTLEHVAKAARAGHRVVPHLAARQVTGRRGLGEIAERLADLGVTDLFVVGGDAKVPEGPFESATQLLSALAGLDHPFTSIGVTCYPEGHRQIPDEALMESLLAKQELADYMVSQLCFDPGALVGWLRSVRAAGVALPLNLGLAAPLNSRKLLELSLRIGVGSSVRFLGKQHGLVNSLVLGRDYEPEKLVAEIARQESFEDLGIAGLHLFSFNQVERTLQWQRGQTSALPA</sequence>